<dbReference type="InterPro" id="IPR003838">
    <property type="entry name" value="ABC3_permease_C"/>
</dbReference>
<dbReference type="Proteomes" id="UP000320643">
    <property type="component" value="Unassembled WGS sequence"/>
</dbReference>
<comment type="subcellular location">
    <subcellularLocation>
        <location evidence="1">Cell membrane</location>
        <topology evidence="1">Multi-pass membrane protein</topology>
    </subcellularLocation>
</comment>
<evidence type="ECO:0000256" key="2">
    <source>
        <dbReference type="ARBA" id="ARBA00022475"/>
    </source>
</evidence>
<keyword evidence="10" id="KW-1185">Reference proteome</keyword>
<feature type="domain" description="MacB-like periplasmic core" evidence="8">
    <location>
        <begin position="20"/>
        <end position="232"/>
    </location>
</feature>
<dbReference type="PANTHER" id="PTHR30572:SF18">
    <property type="entry name" value="ABC-TYPE MACROLIDE FAMILY EXPORT SYSTEM PERMEASE COMPONENT 2"/>
    <property type="match status" value="1"/>
</dbReference>
<reference evidence="9 10" key="1">
    <citation type="submission" date="2019-07" db="EMBL/GenBank/DDBJ databases">
        <title>Flavobacterium sp. nov., isolated from glacier ice.</title>
        <authorList>
            <person name="Liu Q."/>
            <person name="Xin Y.-H."/>
        </authorList>
    </citation>
    <scope>NUCLEOTIDE SEQUENCE [LARGE SCALE GENOMIC DNA]</scope>
    <source>
        <strain evidence="9 10">ZT4R6</strain>
    </source>
</reference>
<evidence type="ECO:0000259" key="7">
    <source>
        <dbReference type="Pfam" id="PF02687"/>
    </source>
</evidence>
<protein>
    <submittedName>
        <fullName evidence="9">FtsX-like permease family protein</fullName>
    </submittedName>
</protein>
<sequence length="808" mass="92147">MLKNWIKIFLYQLKNNKFFTALNVLGLSLGIAGLVFAILYWNDEQSYNAWNPNKEKVFYTVTNLGEGNIWGSSSAALAPKLPTAVPEIESFCYTNGWYDNGIFKYKEKKQLVEKVMSAQQNFFSFFPFTILRGNAATALQNDGMAVSESVAKQFFGTEDPVNKQVFYKKKYYTVKCVYKIEGRSSYEPAVIVNDVETYLKENQDKWGNFSYSLLLKLKNPADADIARQKIDKLYFDYRTVPSAKESGMTPQEYEKKYESAHVILEPLKSLRLHSVVEDAPEGRGNLQFLTIMVVLSLLILILSIVNYINLATAGAIKRAKEVGVRKILGAGKANIIRQFVFETVITTLFAILLSLVIVELSLPYYNDFLYKELVIYGGQFYLQLILIFIVVVIAAGIFPAVYVSNFETLKVLKGNFGRSKSGIWLRNAMLILQFAIASFFIVGSYIVYQQVDYMATKDLGFSGSQVIDITYNNSYDREDENSEKITLQKFYSIKDRLSKIKGIKEVSAGTFAFGGGSINTSGFIYKDIFVQPQNMAVDFNMLEMMKIKITQGRGLSEKFASDTIESALLNETAVRMIKEKDPIGKTIEWNDKKLKVVGVVADFHNKGLNQDIPPMIFFHFKTVPWMIYNVHNIFATVDPKELETTLPEIEKYWVSEIDPDYPFSYDFVDKRFARTYESYAKQRNLFSLLNLVVITIALFGLFALASYSIQRRMKEIAIRKTLGAETQTLLKELSKQYIVFCVIGFVIALFPAYMLLDKWLDNFAFRISISPIPFIVGFIVLMLLTLIVVLSKAFQATRVNVLKYLKYE</sequence>
<dbReference type="OrthoDB" id="8740261at2"/>
<comment type="caution">
    <text evidence="9">The sequence shown here is derived from an EMBL/GenBank/DDBJ whole genome shotgun (WGS) entry which is preliminary data.</text>
</comment>
<gene>
    <name evidence="9" type="ORF">FMM05_06700</name>
</gene>
<keyword evidence="5 6" id="KW-0472">Membrane</keyword>
<feature type="transmembrane region" description="Helical" evidence="6">
    <location>
        <begin position="737"/>
        <end position="756"/>
    </location>
</feature>
<dbReference type="PANTHER" id="PTHR30572">
    <property type="entry name" value="MEMBRANE COMPONENT OF TRANSPORTER-RELATED"/>
    <property type="match status" value="1"/>
</dbReference>
<keyword evidence="3 6" id="KW-0812">Transmembrane</keyword>
<accession>A0A552V606</accession>
<keyword evidence="4 6" id="KW-1133">Transmembrane helix</keyword>
<feature type="transmembrane region" description="Helical" evidence="6">
    <location>
        <begin position="424"/>
        <end position="448"/>
    </location>
</feature>
<evidence type="ECO:0000256" key="5">
    <source>
        <dbReference type="ARBA" id="ARBA00023136"/>
    </source>
</evidence>
<dbReference type="Pfam" id="PF12704">
    <property type="entry name" value="MacB_PCD"/>
    <property type="match status" value="2"/>
</dbReference>
<feature type="domain" description="MacB-like periplasmic core" evidence="8">
    <location>
        <begin position="435"/>
        <end position="641"/>
    </location>
</feature>
<dbReference type="Pfam" id="PF02687">
    <property type="entry name" value="FtsX"/>
    <property type="match status" value="2"/>
</dbReference>
<dbReference type="InterPro" id="IPR050250">
    <property type="entry name" value="Macrolide_Exporter_MacB"/>
</dbReference>
<evidence type="ECO:0000256" key="1">
    <source>
        <dbReference type="ARBA" id="ARBA00004651"/>
    </source>
</evidence>
<dbReference type="InterPro" id="IPR025857">
    <property type="entry name" value="MacB_PCD"/>
</dbReference>
<feature type="transmembrane region" description="Helical" evidence="6">
    <location>
        <begin position="339"/>
        <end position="360"/>
    </location>
</feature>
<feature type="domain" description="ABC3 transporter permease C-terminal" evidence="7">
    <location>
        <begin position="689"/>
        <end position="800"/>
    </location>
</feature>
<name>A0A552V606_9FLAO</name>
<keyword evidence="2" id="KW-1003">Cell membrane</keyword>
<feature type="transmembrane region" description="Helical" evidence="6">
    <location>
        <begin position="288"/>
        <end position="310"/>
    </location>
</feature>
<evidence type="ECO:0000313" key="9">
    <source>
        <dbReference type="EMBL" id="TRW25906.1"/>
    </source>
</evidence>
<dbReference type="EMBL" id="VJVZ01000003">
    <property type="protein sequence ID" value="TRW25906.1"/>
    <property type="molecule type" value="Genomic_DNA"/>
</dbReference>
<evidence type="ECO:0000256" key="3">
    <source>
        <dbReference type="ARBA" id="ARBA00022692"/>
    </source>
</evidence>
<dbReference type="RefSeq" id="WP_143372570.1">
    <property type="nucleotide sequence ID" value="NZ_VJVZ01000003.1"/>
</dbReference>
<evidence type="ECO:0000313" key="10">
    <source>
        <dbReference type="Proteomes" id="UP000320643"/>
    </source>
</evidence>
<feature type="transmembrane region" description="Helical" evidence="6">
    <location>
        <begin position="380"/>
        <end position="403"/>
    </location>
</feature>
<proteinExistence type="predicted"/>
<evidence type="ECO:0000259" key="8">
    <source>
        <dbReference type="Pfam" id="PF12704"/>
    </source>
</evidence>
<dbReference type="GO" id="GO:0005886">
    <property type="term" value="C:plasma membrane"/>
    <property type="evidence" value="ECO:0007669"/>
    <property type="project" value="UniProtKB-SubCell"/>
</dbReference>
<feature type="domain" description="ABC3 transporter permease C-terminal" evidence="7">
    <location>
        <begin position="294"/>
        <end position="403"/>
    </location>
</feature>
<organism evidence="9 10">
    <name type="scientific">Flavobacterium zepuense</name>
    <dbReference type="NCBI Taxonomy" id="2593302"/>
    <lineage>
        <taxon>Bacteria</taxon>
        <taxon>Pseudomonadati</taxon>
        <taxon>Bacteroidota</taxon>
        <taxon>Flavobacteriia</taxon>
        <taxon>Flavobacteriales</taxon>
        <taxon>Flavobacteriaceae</taxon>
        <taxon>Flavobacterium</taxon>
    </lineage>
</organism>
<evidence type="ECO:0000256" key="4">
    <source>
        <dbReference type="ARBA" id="ARBA00022989"/>
    </source>
</evidence>
<feature type="transmembrane region" description="Helical" evidence="6">
    <location>
        <begin position="768"/>
        <end position="790"/>
    </location>
</feature>
<dbReference type="AlphaFoldDB" id="A0A552V606"/>
<dbReference type="GO" id="GO:0022857">
    <property type="term" value="F:transmembrane transporter activity"/>
    <property type="evidence" value="ECO:0007669"/>
    <property type="project" value="TreeGrafter"/>
</dbReference>
<feature type="transmembrane region" description="Helical" evidence="6">
    <location>
        <begin position="21"/>
        <end position="41"/>
    </location>
</feature>
<evidence type="ECO:0000256" key="6">
    <source>
        <dbReference type="SAM" id="Phobius"/>
    </source>
</evidence>
<feature type="transmembrane region" description="Helical" evidence="6">
    <location>
        <begin position="685"/>
        <end position="709"/>
    </location>
</feature>